<evidence type="ECO:0000313" key="2">
    <source>
        <dbReference type="EMBL" id="GBP48040.1"/>
    </source>
</evidence>
<protein>
    <submittedName>
        <fullName evidence="2">Uncharacterized protein</fullName>
    </submittedName>
</protein>
<dbReference type="Proteomes" id="UP000299102">
    <property type="component" value="Unassembled WGS sequence"/>
</dbReference>
<gene>
    <name evidence="2" type="ORF">EVAR_83743_1</name>
</gene>
<evidence type="ECO:0000256" key="1">
    <source>
        <dbReference type="SAM" id="MobiDB-lite"/>
    </source>
</evidence>
<feature type="region of interest" description="Disordered" evidence="1">
    <location>
        <begin position="50"/>
        <end position="80"/>
    </location>
</feature>
<dbReference type="AlphaFoldDB" id="A0A4C1WAX7"/>
<sequence length="80" mass="8989">MWVAKPTRRETTQCGSARRRAIPVRYGYRGEAEWVTSRDKIIAGFDERKAAGNPTPVTSRCTSGRGPVTDMTADTRFARR</sequence>
<reference evidence="2 3" key="1">
    <citation type="journal article" date="2019" name="Commun. Biol.">
        <title>The bagworm genome reveals a unique fibroin gene that provides high tensile strength.</title>
        <authorList>
            <person name="Kono N."/>
            <person name="Nakamura H."/>
            <person name="Ohtoshi R."/>
            <person name="Tomita M."/>
            <person name="Numata K."/>
            <person name="Arakawa K."/>
        </authorList>
    </citation>
    <scope>NUCLEOTIDE SEQUENCE [LARGE SCALE GENOMIC DNA]</scope>
</reference>
<proteinExistence type="predicted"/>
<name>A0A4C1WAX7_EUMVA</name>
<dbReference type="EMBL" id="BGZK01000515">
    <property type="protein sequence ID" value="GBP48040.1"/>
    <property type="molecule type" value="Genomic_DNA"/>
</dbReference>
<organism evidence="2 3">
    <name type="scientific">Eumeta variegata</name>
    <name type="common">Bagworm moth</name>
    <name type="synonym">Eumeta japonica</name>
    <dbReference type="NCBI Taxonomy" id="151549"/>
    <lineage>
        <taxon>Eukaryota</taxon>
        <taxon>Metazoa</taxon>
        <taxon>Ecdysozoa</taxon>
        <taxon>Arthropoda</taxon>
        <taxon>Hexapoda</taxon>
        <taxon>Insecta</taxon>
        <taxon>Pterygota</taxon>
        <taxon>Neoptera</taxon>
        <taxon>Endopterygota</taxon>
        <taxon>Lepidoptera</taxon>
        <taxon>Glossata</taxon>
        <taxon>Ditrysia</taxon>
        <taxon>Tineoidea</taxon>
        <taxon>Psychidae</taxon>
        <taxon>Oiketicinae</taxon>
        <taxon>Eumeta</taxon>
    </lineage>
</organism>
<accession>A0A4C1WAX7</accession>
<keyword evidence="3" id="KW-1185">Reference proteome</keyword>
<evidence type="ECO:0000313" key="3">
    <source>
        <dbReference type="Proteomes" id="UP000299102"/>
    </source>
</evidence>
<comment type="caution">
    <text evidence="2">The sequence shown here is derived from an EMBL/GenBank/DDBJ whole genome shotgun (WGS) entry which is preliminary data.</text>
</comment>